<dbReference type="AlphaFoldDB" id="A0A9W6C887"/>
<dbReference type="Proteomes" id="UP001145145">
    <property type="component" value="Unassembled WGS sequence"/>
</dbReference>
<comment type="catalytic activity">
    <reaction evidence="1">
        <text>4-amino-5-hydroxymethyl-2-methylpyrimidine + ATP = 4-amino-2-methyl-5-(phosphooxymethyl)pyrimidine + ADP + H(+)</text>
        <dbReference type="Rhea" id="RHEA:23096"/>
        <dbReference type="ChEBI" id="CHEBI:15378"/>
        <dbReference type="ChEBI" id="CHEBI:16892"/>
        <dbReference type="ChEBI" id="CHEBI:30616"/>
        <dbReference type="ChEBI" id="CHEBI:58354"/>
        <dbReference type="ChEBI" id="CHEBI:456216"/>
        <dbReference type="EC" id="2.7.1.49"/>
    </reaction>
</comment>
<evidence type="ECO:0000256" key="9">
    <source>
        <dbReference type="ARBA" id="ARBA00022741"/>
    </source>
</evidence>
<dbReference type="SUPFAM" id="SSF53613">
    <property type="entry name" value="Ribokinase-like"/>
    <property type="match status" value="1"/>
</dbReference>
<reference evidence="18" key="3">
    <citation type="submission" date="2022-11" db="EMBL/GenBank/DDBJ databases">
        <title>Draft genome sequence of Sellimonas catena strain 18CBH55.</title>
        <authorList>
            <person name="Hisatomi A."/>
            <person name="Ohkuma M."/>
            <person name="Sakamoto M."/>
        </authorList>
    </citation>
    <scope>NUCLEOTIDE SEQUENCE</scope>
    <source>
        <strain evidence="18">18CBH55</strain>
    </source>
</reference>
<dbReference type="InterPro" id="IPR013749">
    <property type="entry name" value="PM/HMP-P_kinase-1"/>
</dbReference>
<evidence type="ECO:0000256" key="13">
    <source>
        <dbReference type="ARBA" id="ARBA00037917"/>
    </source>
</evidence>
<sequence>MRTALTIAGSDSSGGAGIQADIKTMTANGVFAMSAVTALTAQNTTGVKDIMEVSPAFLKEQLDCVFTDIRPDAVKIGMVSSSELIRAIADKLKEYRAENIVVDPVMVATSGARLISEDAVETLKECLLPEADILTPNIPEAEVLSGMRICTEEDMICAGQKISETYHLAVLVKGGHQLNDANDLLCQGGVCRWFYGKRIDNPNTHGTGCTLSSAIASNLAKGFSMEESVERAKTYISGALGAMLDLGKGSGPMNHAFDIHGMFVREAGKEAE</sequence>
<dbReference type="EC" id="2.7.1.49" evidence="5"/>
<dbReference type="FunFam" id="3.40.1190.20:FF:000003">
    <property type="entry name" value="Phosphomethylpyrimidine kinase ThiD"/>
    <property type="match status" value="1"/>
</dbReference>
<dbReference type="GO" id="GO:0005829">
    <property type="term" value="C:cytosol"/>
    <property type="evidence" value="ECO:0007669"/>
    <property type="project" value="TreeGrafter"/>
</dbReference>
<keyword evidence="11" id="KW-0067">ATP-binding</keyword>
<evidence type="ECO:0000256" key="10">
    <source>
        <dbReference type="ARBA" id="ARBA00022777"/>
    </source>
</evidence>
<comment type="similarity">
    <text evidence="4">Belongs to the ThiD family.</text>
</comment>
<evidence type="ECO:0000256" key="14">
    <source>
        <dbReference type="ARBA" id="ARBA00042102"/>
    </source>
</evidence>
<evidence type="ECO:0000256" key="1">
    <source>
        <dbReference type="ARBA" id="ARBA00000151"/>
    </source>
</evidence>
<evidence type="ECO:0000256" key="11">
    <source>
        <dbReference type="ARBA" id="ARBA00022840"/>
    </source>
</evidence>
<keyword evidence="9" id="KW-0547">Nucleotide-binding</keyword>
<evidence type="ECO:0000256" key="12">
    <source>
        <dbReference type="ARBA" id="ARBA00022977"/>
    </source>
</evidence>
<dbReference type="EMBL" id="BSBO01000022">
    <property type="protein sequence ID" value="GLG04978.1"/>
    <property type="molecule type" value="Genomic_DNA"/>
</dbReference>
<reference evidence="18" key="4">
    <citation type="submission" date="2022-11" db="EMBL/GenBank/DDBJ databases">
        <title>Draft genome sequence of Sellimonas catena strain 18CBH55.</title>
        <authorList>
            <person name="Atsushi H."/>
            <person name="Moriya O."/>
            <person name="Mitsuo S."/>
        </authorList>
    </citation>
    <scope>NUCLEOTIDE SEQUENCE</scope>
    <source>
        <strain evidence="18">18CBH55</strain>
    </source>
</reference>
<dbReference type="GO" id="GO:0008972">
    <property type="term" value="F:phosphomethylpyrimidine kinase activity"/>
    <property type="evidence" value="ECO:0007669"/>
    <property type="project" value="UniProtKB-EC"/>
</dbReference>
<evidence type="ECO:0000256" key="8">
    <source>
        <dbReference type="ARBA" id="ARBA00022679"/>
    </source>
</evidence>
<keyword evidence="19" id="KW-1185">Reference proteome</keyword>
<dbReference type="InterPro" id="IPR029056">
    <property type="entry name" value="Ribokinase-like"/>
</dbReference>
<dbReference type="GO" id="GO:0008902">
    <property type="term" value="F:hydroxymethylpyrimidine kinase activity"/>
    <property type="evidence" value="ECO:0007669"/>
    <property type="project" value="UniProtKB-EC"/>
</dbReference>
<protein>
    <recommendedName>
        <fullName evidence="7">Hydroxymethylpyrimidine/phosphomethylpyrimidine kinase</fullName>
        <ecNumber evidence="5">2.7.1.49</ecNumber>
        <ecNumber evidence="6">2.7.4.7</ecNumber>
    </recommendedName>
    <alternativeName>
        <fullName evidence="14">Hydroxymethylpyrimidine kinase</fullName>
    </alternativeName>
    <alternativeName>
        <fullName evidence="15">Hydroxymethylpyrimidine phosphate kinase</fullName>
    </alternativeName>
</protein>
<dbReference type="EC" id="2.7.4.7" evidence="6"/>
<dbReference type="InterPro" id="IPR004399">
    <property type="entry name" value="HMP/HMP-P_kinase_dom"/>
</dbReference>
<comment type="catalytic activity">
    <reaction evidence="2">
        <text>4-amino-2-methyl-5-(phosphooxymethyl)pyrimidine + ATP = 4-amino-2-methyl-5-(diphosphooxymethyl)pyrimidine + ADP</text>
        <dbReference type="Rhea" id="RHEA:19893"/>
        <dbReference type="ChEBI" id="CHEBI:30616"/>
        <dbReference type="ChEBI" id="CHEBI:57841"/>
        <dbReference type="ChEBI" id="CHEBI:58354"/>
        <dbReference type="ChEBI" id="CHEBI:456216"/>
        <dbReference type="EC" id="2.7.4.7"/>
    </reaction>
</comment>
<dbReference type="Gene3D" id="3.40.1190.20">
    <property type="match status" value="1"/>
</dbReference>
<evidence type="ECO:0000256" key="5">
    <source>
        <dbReference type="ARBA" id="ARBA00012135"/>
    </source>
</evidence>
<evidence type="ECO:0000256" key="4">
    <source>
        <dbReference type="ARBA" id="ARBA00009879"/>
    </source>
</evidence>
<gene>
    <name evidence="17" type="primary">thiK</name>
    <name evidence="17" type="ORF">Selli1_21520</name>
    <name evidence="18" type="ORF">Selli2_05320</name>
</gene>
<evidence type="ECO:0000313" key="18">
    <source>
        <dbReference type="EMBL" id="GLG89105.1"/>
    </source>
</evidence>
<evidence type="ECO:0000256" key="3">
    <source>
        <dbReference type="ARBA" id="ARBA00004769"/>
    </source>
</evidence>
<dbReference type="PANTHER" id="PTHR20858">
    <property type="entry name" value="PHOSPHOMETHYLPYRIMIDINE KINASE"/>
    <property type="match status" value="1"/>
</dbReference>
<reference evidence="17 19" key="5">
    <citation type="journal article" date="2023" name="Int. J. Syst. Evol. Microbiol.">
        <title>Sellimonas catena sp. nov., isolated from human faeces.</title>
        <authorList>
            <person name="Hisatomi A."/>
            <person name="Ohkuma M."/>
            <person name="Sakamoto M."/>
        </authorList>
    </citation>
    <scope>NUCLEOTIDE SEQUENCE [LARGE SCALE GENOMIC DNA]</scope>
    <source>
        <strain evidence="17 19">12EGH17</strain>
        <strain evidence="18">18CBH55</strain>
    </source>
</reference>
<evidence type="ECO:0000313" key="17">
    <source>
        <dbReference type="EMBL" id="GLG04978.1"/>
    </source>
</evidence>
<dbReference type="CDD" id="cd01169">
    <property type="entry name" value="HMPP_kinase"/>
    <property type="match status" value="1"/>
</dbReference>
<dbReference type="PANTHER" id="PTHR20858:SF17">
    <property type="entry name" value="HYDROXYMETHYLPYRIMIDINE_PHOSPHOMETHYLPYRIMIDINE KINASE THI20-RELATED"/>
    <property type="match status" value="1"/>
</dbReference>
<evidence type="ECO:0000259" key="16">
    <source>
        <dbReference type="Pfam" id="PF08543"/>
    </source>
</evidence>
<comment type="pathway">
    <text evidence="13">Cofactor biosynthesis; thiamine diphosphate biosynthesis; 4-amino-2-methyl-5-diphosphomethylpyrimidine from 5-amino-1-(5-phospho-D-ribosyl)imidazole: step 2/3.</text>
</comment>
<accession>A0A9W6C887</accession>
<comment type="pathway">
    <text evidence="3">Cofactor biosynthesis; thiamine diphosphate biosynthesis; 4-amino-2-methyl-5-diphosphomethylpyrimidine from 5-amino-1-(5-phospho-D-ribosyl)imidazole: step 3/3.</text>
</comment>
<proteinExistence type="inferred from homology"/>
<name>A0A9W6C887_9FIRM</name>
<evidence type="ECO:0000256" key="2">
    <source>
        <dbReference type="ARBA" id="ARBA00000565"/>
    </source>
</evidence>
<feature type="domain" description="Pyridoxamine kinase/Phosphomethylpyrimidine kinase" evidence="16">
    <location>
        <begin position="11"/>
        <end position="254"/>
    </location>
</feature>
<evidence type="ECO:0000256" key="6">
    <source>
        <dbReference type="ARBA" id="ARBA00012963"/>
    </source>
</evidence>
<keyword evidence="8" id="KW-0808">Transferase</keyword>
<comment type="caution">
    <text evidence="17">The sequence shown here is derived from an EMBL/GenBank/DDBJ whole genome shotgun (WGS) entry which is preliminary data.</text>
</comment>
<keyword evidence="12" id="KW-0784">Thiamine biosynthesis</keyword>
<reference evidence="17" key="2">
    <citation type="submission" date="2022-11" db="EMBL/GenBank/DDBJ databases">
        <title>Draft genome sequence of Sellimonas catena strain 12EGH17.</title>
        <authorList>
            <person name="Hisatomi A."/>
            <person name="Ohkuma M."/>
            <person name="Sakamoto M."/>
        </authorList>
    </citation>
    <scope>NUCLEOTIDE SEQUENCE</scope>
    <source>
        <strain evidence="17">12EGH17</strain>
    </source>
</reference>
<dbReference type="GO" id="GO:0005524">
    <property type="term" value="F:ATP binding"/>
    <property type="evidence" value="ECO:0007669"/>
    <property type="project" value="UniProtKB-KW"/>
</dbReference>
<dbReference type="Pfam" id="PF08543">
    <property type="entry name" value="Phos_pyr_kin"/>
    <property type="match status" value="1"/>
</dbReference>
<dbReference type="NCBIfam" id="TIGR00097">
    <property type="entry name" value="HMP-P_kinase"/>
    <property type="match status" value="1"/>
</dbReference>
<reference evidence="17" key="1">
    <citation type="submission" date="2022-11" db="EMBL/GenBank/DDBJ databases">
        <title>Draft genome sequence of Sellimonas catena strain 12EGH17.</title>
        <authorList>
            <person name="Atsushi H."/>
            <person name="Moriya O."/>
            <person name="Mitsuo S."/>
        </authorList>
    </citation>
    <scope>NUCLEOTIDE SEQUENCE</scope>
    <source>
        <strain evidence="17">12EGH17</strain>
    </source>
</reference>
<evidence type="ECO:0000256" key="7">
    <source>
        <dbReference type="ARBA" id="ARBA00019161"/>
    </source>
</evidence>
<dbReference type="GO" id="GO:0009228">
    <property type="term" value="P:thiamine biosynthetic process"/>
    <property type="evidence" value="ECO:0007669"/>
    <property type="project" value="UniProtKB-KW"/>
</dbReference>
<organism evidence="17 19">
    <name type="scientific">Sellimonas catena</name>
    <dbReference type="NCBI Taxonomy" id="2994035"/>
    <lineage>
        <taxon>Bacteria</taxon>
        <taxon>Bacillati</taxon>
        <taxon>Bacillota</taxon>
        <taxon>Clostridia</taxon>
        <taxon>Lachnospirales</taxon>
        <taxon>Lachnospiraceae</taxon>
        <taxon>Sellimonas</taxon>
    </lineage>
</organism>
<evidence type="ECO:0000256" key="15">
    <source>
        <dbReference type="ARBA" id="ARBA00043176"/>
    </source>
</evidence>
<evidence type="ECO:0000313" key="19">
    <source>
        <dbReference type="Proteomes" id="UP001145145"/>
    </source>
</evidence>
<dbReference type="Proteomes" id="UP001145094">
    <property type="component" value="Unassembled WGS sequence"/>
</dbReference>
<keyword evidence="10 17" id="KW-0418">Kinase</keyword>
<dbReference type="EMBL" id="BSCH01000003">
    <property type="protein sequence ID" value="GLG89105.1"/>
    <property type="molecule type" value="Genomic_DNA"/>
</dbReference>
<dbReference type="RefSeq" id="WP_087255298.1">
    <property type="nucleotide sequence ID" value="NZ_BSBO01000022.1"/>
</dbReference>